<comment type="caution">
    <text evidence="2">The sequence shown here is derived from an EMBL/GenBank/DDBJ whole genome shotgun (WGS) entry which is preliminary data.</text>
</comment>
<evidence type="ECO:0000313" key="2">
    <source>
        <dbReference type="EMBL" id="KAA2240026.1"/>
    </source>
</evidence>
<dbReference type="SUPFAM" id="SSF48208">
    <property type="entry name" value="Six-hairpin glycosidases"/>
    <property type="match status" value="1"/>
</dbReference>
<reference evidence="2 3" key="1">
    <citation type="submission" date="2019-09" db="EMBL/GenBank/DDBJ databases">
        <title>Chitinophaga ginsengihumi sp. nov., isolated from soil of ginseng rhizosphere.</title>
        <authorList>
            <person name="Lee J."/>
        </authorList>
    </citation>
    <scope>NUCLEOTIDE SEQUENCE [LARGE SCALE GENOMIC DNA]</scope>
    <source>
        <strain evidence="2 3">BN140078</strain>
    </source>
</reference>
<evidence type="ECO:0000256" key="1">
    <source>
        <dbReference type="SAM" id="SignalP"/>
    </source>
</evidence>
<dbReference type="AlphaFoldDB" id="A0A5B2VNR6"/>
<name>A0A5B2VNR6_9BACT</name>
<feature type="signal peptide" evidence="1">
    <location>
        <begin position="1"/>
        <end position="20"/>
    </location>
</feature>
<dbReference type="Proteomes" id="UP000324611">
    <property type="component" value="Unassembled WGS sequence"/>
</dbReference>
<feature type="chain" id="PRO_5022921855" description="Glycosyl hydrolase family 65" evidence="1">
    <location>
        <begin position="21"/>
        <end position="771"/>
    </location>
</feature>
<dbReference type="RefSeq" id="WP_149841203.1">
    <property type="nucleotide sequence ID" value="NZ_VUOC01000004.1"/>
</dbReference>
<evidence type="ECO:0008006" key="4">
    <source>
        <dbReference type="Google" id="ProtNLM"/>
    </source>
</evidence>
<dbReference type="InterPro" id="IPR008928">
    <property type="entry name" value="6-hairpin_glycosidase_sf"/>
</dbReference>
<protein>
    <recommendedName>
        <fullName evidence="4">Glycosyl hydrolase family 65</fullName>
    </recommendedName>
</protein>
<dbReference type="EMBL" id="VUOC01000004">
    <property type="protein sequence ID" value="KAA2240026.1"/>
    <property type="molecule type" value="Genomic_DNA"/>
</dbReference>
<dbReference type="GO" id="GO:0005975">
    <property type="term" value="P:carbohydrate metabolic process"/>
    <property type="evidence" value="ECO:0007669"/>
    <property type="project" value="InterPro"/>
</dbReference>
<sequence length="771" mass="87884">MKFICSVLVSACLLAVHVQAQQQNAAAGKIDRQALVSRHNVIVQRFDSMASLSVGNGSFAFTVDPTGLQTFPEFYEKGGVPLGTQSEWGWHSFPNPYNYQRRELWKNYTMNNRQVPYLYAPSNPPRQKAAADWLRSNPHRLHLGIVGFYIIKKDGTAAQMSDIKNIRQELDLWNGEIRSSFEVDNIPVTVRTVCHPQLDMIAATVRSPLVAQHKIGLHIRFPYASGDWEGTLDFQHPDNHKTSSRYLNDRQILFEREMDDARYNVILQWTGDEALQKKAPHDYILQHLSDDEELAFSCHFTKAQPRLPEQAPAGPFVGPFSTHILADLSTDTNTDGDGSNITTVHAPFISTSAHQHIRTSFNPPINTFLVDSRQYWQNFWESGGAIDLSGSTDPRAKELERRIILSQYLTRIQCAGNTPPQETGLTYNSWFGKYHLEMHWWHAAHFALWNRPELLEKSLPWYRSILDKASETAHRQGFKGVRWPKMTDPSGDESPSPVGPFLIWQQPHLIYLAELCYRDHPDQQTLDQYKDLVFSTAEFMASYPWYDSTKQQYVLGPGLIPAQERFDPATTFNPPFELAYWRWALRTAQEWRQRLGMPQDTVWAKVQAQLAPFPIKDGLYLAAASAPDSYSNARYMTDHPTVLGIDGFVPPDAHVDSLVMLHTFKKIMSAWNWEETWGWDYPLVAMTATRLGQPEAAIDILMKQVTKNTFLPNGHNYQRDNLRIYLPGNGALLSAVAMMCAGWDGYKGPDAPGFPKNGKWKVKWEGLMKMP</sequence>
<accession>A0A5B2VNR6</accession>
<organism evidence="2 3">
    <name type="scientific">Chitinophaga agrisoli</name>
    <dbReference type="NCBI Taxonomy" id="2607653"/>
    <lineage>
        <taxon>Bacteria</taxon>
        <taxon>Pseudomonadati</taxon>
        <taxon>Bacteroidota</taxon>
        <taxon>Chitinophagia</taxon>
        <taxon>Chitinophagales</taxon>
        <taxon>Chitinophagaceae</taxon>
        <taxon>Chitinophaga</taxon>
    </lineage>
</organism>
<gene>
    <name evidence="2" type="ORF">F0L74_28015</name>
</gene>
<reference evidence="2 3" key="2">
    <citation type="submission" date="2019-09" db="EMBL/GenBank/DDBJ databases">
        <authorList>
            <person name="Jin C."/>
        </authorList>
    </citation>
    <scope>NUCLEOTIDE SEQUENCE [LARGE SCALE GENOMIC DNA]</scope>
    <source>
        <strain evidence="2 3">BN140078</strain>
    </source>
</reference>
<dbReference type="Gene3D" id="1.50.10.10">
    <property type="match status" value="1"/>
</dbReference>
<dbReference type="InterPro" id="IPR012341">
    <property type="entry name" value="6hp_glycosidase-like_sf"/>
</dbReference>
<proteinExistence type="predicted"/>
<keyword evidence="1" id="KW-0732">Signal</keyword>
<evidence type="ECO:0000313" key="3">
    <source>
        <dbReference type="Proteomes" id="UP000324611"/>
    </source>
</evidence>
<keyword evidence="3" id="KW-1185">Reference proteome</keyword>